<dbReference type="PANTHER" id="PTHR23021:SF11">
    <property type="entry name" value="SERPENTINE RECEPTOR, CLASS T"/>
    <property type="match status" value="1"/>
</dbReference>
<accession>A0A0C2GYS2</accession>
<sequence length="78" mass="8692">MTKMTLSSALVYILDLIIMVRKQHRRLSCYKIMIALGIYDMASIVINSLSTGYLWMIGANYCTNPNLIFISGSVGLGK</sequence>
<dbReference type="PANTHER" id="PTHR23021">
    <property type="entry name" value="SERPENTINE RECEPTOR, CLASS T"/>
    <property type="match status" value="1"/>
</dbReference>
<dbReference type="Proteomes" id="UP000054047">
    <property type="component" value="Unassembled WGS sequence"/>
</dbReference>
<keyword evidence="1" id="KW-0472">Membrane</keyword>
<protein>
    <submittedName>
        <fullName evidence="2">Uncharacterized protein</fullName>
    </submittedName>
</protein>
<dbReference type="AlphaFoldDB" id="A0A0C2GYS2"/>
<gene>
    <name evidence="2" type="ORF">ANCDUO_03018</name>
</gene>
<keyword evidence="3" id="KW-1185">Reference proteome</keyword>
<keyword evidence="1" id="KW-0812">Transmembrane</keyword>
<dbReference type="Pfam" id="PF10321">
    <property type="entry name" value="7TM_GPCR_Srt"/>
    <property type="match status" value="1"/>
</dbReference>
<reference evidence="2 3" key="1">
    <citation type="submission" date="2013-12" db="EMBL/GenBank/DDBJ databases">
        <title>Draft genome of the parsitic nematode Ancylostoma duodenale.</title>
        <authorList>
            <person name="Mitreva M."/>
        </authorList>
    </citation>
    <scope>NUCLEOTIDE SEQUENCE [LARGE SCALE GENOMIC DNA]</scope>
    <source>
        <strain evidence="2 3">Zhejiang</strain>
    </source>
</reference>
<feature type="transmembrane region" description="Helical" evidence="1">
    <location>
        <begin position="33"/>
        <end position="56"/>
    </location>
</feature>
<dbReference type="OrthoDB" id="5875846at2759"/>
<organism evidence="2 3">
    <name type="scientific">Ancylostoma duodenale</name>
    <dbReference type="NCBI Taxonomy" id="51022"/>
    <lineage>
        <taxon>Eukaryota</taxon>
        <taxon>Metazoa</taxon>
        <taxon>Ecdysozoa</taxon>
        <taxon>Nematoda</taxon>
        <taxon>Chromadorea</taxon>
        <taxon>Rhabditida</taxon>
        <taxon>Rhabditina</taxon>
        <taxon>Rhabditomorpha</taxon>
        <taxon>Strongyloidea</taxon>
        <taxon>Ancylostomatidae</taxon>
        <taxon>Ancylostomatinae</taxon>
        <taxon>Ancylostoma</taxon>
    </lineage>
</organism>
<name>A0A0C2GYS2_9BILA</name>
<evidence type="ECO:0000313" key="2">
    <source>
        <dbReference type="EMBL" id="KIH66655.1"/>
    </source>
</evidence>
<dbReference type="EMBL" id="KN727030">
    <property type="protein sequence ID" value="KIH66655.1"/>
    <property type="molecule type" value="Genomic_DNA"/>
</dbReference>
<evidence type="ECO:0000313" key="3">
    <source>
        <dbReference type="Proteomes" id="UP000054047"/>
    </source>
</evidence>
<proteinExistence type="predicted"/>
<keyword evidence="1" id="KW-1133">Transmembrane helix</keyword>
<dbReference type="InterPro" id="IPR019425">
    <property type="entry name" value="7TM_GPCR_serpentine_rcpt_Srt"/>
</dbReference>
<evidence type="ECO:0000256" key="1">
    <source>
        <dbReference type="SAM" id="Phobius"/>
    </source>
</evidence>